<accession>A0ABR3GYJ7</accession>
<dbReference type="EMBL" id="JBBBZM010000001">
    <property type="protein sequence ID" value="KAL0640797.1"/>
    <property type="molecule type" value="Genomic_DNA"/>
</dbReference>
<proteinExistence type="predicted"/>
<gene>
    <name evidence="2" type="primary">WSC4</name>
    <name evidence="2" type="ORF">Q9L58_000104</name>
</gene>
<feature type="region of interest" description="Disordered" evidence="1">
    <location>
        <begin position="1"/>
        <end position="22"/>
    </location>
</feature>
<evidence type="ECO:0000256" key="1">
    <source>
        <dbReference type="SAM" id="MobiDB-lite"/>
    </source>
</evidence>
<name>A0ABR3GYJ7_9PEZI</name>
<evidence type="ECO:0000313" key="3">
    <source>
        <dbReference type="Proteomes" id="UP001447188"/>
    </source>
</evidence>
<protein>
    <submittedName>
        <fullName evidence="2">Cell wall integrity and stress response component 4</fullName>
    </submittedName>
</protein>
<reference evidence="2 3" key="1">
    <citation type="submission" date="2024-02" db="EMBL/GenBank/DDBJ databases">
        <title>Discinaceae phylogenomics.</title>
        <authorList>
            <person name="Dirks A.C."/>
            <person name="James T.Y."/>
        </authorList>
    </citation>
    <scope>NUCLEOTIDE SEQUENCE [LARGE SCALE GENOMIC DNA]</scope>
    <source>
        <strain evidence="2 3">ACD0624</strain>
    </source>
</reference>
<sequence>MHGGTESGGGMTGGAGVMAGRRRSRSLSTLGLIAEKGFHSGNTGTATGPPDMAGLNGVAGTKLVDQRLDPSQLYLRYDPDTGSSRMSVRSLRDDADYSRRVLRLANPDD</sequence>
<feature type="compositionally biased region" description="Gly residues" evidence="1">
    <location>
        <begin position="1"/>
        <end position="17"/>
    </location>
</feature>
<organism evidence="2 3">
    <name type="scientific">Discina gigas</name>
    <dbReference type="NCBI Taxonomy" id="1032678"/>
    <lineage>
        <taxon>Eukaryota</taxon>
        <taxon>Fungi</taxon>
        <taxon>Dikarya</taxon>
        <taxon>Ascomycota</taxon>
        <taxon>Pezizomycotina</taxon>
        <taxon>Pezizomycetes</taxon>
        <taxon>Pezizales</taxon>
        <taxon>Discinaceae</taxon>
        <taxon>Discina</taxon>
    </lineage>
</organism>
<keyword evidence="3" id="KW-1185">Reference proteome</keyword>
<evidence type="ECO:0000313" key="2">
    <source>
        <dbReference type="EMBL" id="KAL0640797.1"/>
    </source>
</evidence>
<comment type="caution">
    <text evidence="2">The sequence shown here is derived from an EMBL/GenBank/DDBJ whole genome shotgun (WGS) entry which is preliminary data.</text>
</comment>
<dbReference type="Proteomes" id="UP001447188">
    <property type="component" value="Unassembled WGS sequence"/>
</dbReference>